<dbReference type="Proteomes" id="UP000622797">
    <property type="component" value="Unassembled WGS sequence"/>
</dbReference>
<dbReference type="Pfam" id="PF06283">
    <property type="entry name" value="ThuA"/>
    <property type="match status" value="2"/>
</dbReference>
<proteinExistence type="predicted"/>
<dbReference type="AlphaFoldDB" id="A0A8H4X754"/>
<feature type="domain" description="ThuA-like" evidence="1">
    <location>
        <begin position="158"/>
        <end position="237"/>
    </location>
</feature>
<gene>
    <name evidence="2" type="ORF">FSARC_8508</name>
</gene>
<keyword evidence="3" id="KW-1185">Reference proteome</keyword>
<evidence type="ECO:0000313" key="3">
    <source>
        <dbReference type="Proteomes" id="UP000622797"/>
    </source>
</evidence>
<dbReference type="PANTHER" id="PTHR40469">
    <property type="entry name" value="SECRETED GLYCOSYL HYDROLASE"/>
    <property type="match status" value="1"/>
</dbReference>
<dbReference type="EMBL" id="JABEXW010000470">
    <property type="protein sequence ID" value="KAF4963499.1"/>
    <property type="molecule type" value="Genomic_DNA"/>
</dbReference>
<comment type="caution">
    <text evidence="2">The sequence shown here is derived from an EMBL/GenBank/DDBJ whole genome shotgun (WGS) entry which is preliminary data.</text>
</comment>
<name>A0A8H4X754_9HYPO</name>
<reference evidence="2" key="1">
    <citation type="journal article" date="2020" name="BMC Genomics">
        <title>Correction to: Identification and distribution of gene clusters required for synthesis of sphingolipid metabolism inhibitors in diverse species of the filamentous fungus Fusarium.</title>
        <authorList>
            <person name="Kim H.S."/>
            <person name="Lohmar J.M."/>
            <person name="Busman M."/>
            <person name="Brown D.W."/>
            <person name="Naumann T.A."/>
            <person name="Divon H.H."/>
            <person name="Lysoe E."/>
            <person name="Uhlig S."/>
            <person name="Proctor R.H."/>
        </authorList>
    </citation>
    <scope>NUCLEOTIDE SEQUENCE</scope>
    <source>
        <strain evidence="2">NRRL 20472</strain>
    </source>
</reference>
<protein>
    <recommendedName>
        <fullName evidence="1">ThuA-like domain-containing protein</fullName>
    </recommendedName>
</protein>
<organism evidence="2 3">
    <name type="scientific">Fusarium sarcochroum</name>
    <dbReference type="NCBI Taxonomy" id="1208366"/>
    <lineage>
        <taxon>Eukaryota</taxon>
        <taxon>Fungi</taxon>
        <taxon>Dikarya</taxon>
        <taxon>Ascomycota</taxon>
        <taxon>Pezizomycotina</taxon>
        <taxon>Sordariomycetes</taxon>
        <taxon>Hypocreomycetidae</taxon>
        <taxon>Hypocreales</taxon>
        <taxon>Nectriaceae</taxon>
        <taxon>Fusarium</taxon>
        <taxon>Fusarium lateritium species complex</taxon>
    </lineage>
</organism>
<dbReference type="SUPFAM" id="SSF52317">
    <property type="entry name" value="Class I glutamine amidotransferase-like"/>
    <property type="match status" value="1"/>
</dbReference>
<dbReference type="PANTHER" id="PTHR40469:SF2">
    <property type="entry name" value="GALACTOSE-BINDING DOMAIN-LIKE SUPERFAMILY PROTEIN"/>
    <property type="match status" value="1"/>
</dbReference>
<dbReference type="OrthoDB" id="3482285at2759"/>
<reference evidence="2" key="2">
    <citation type="submission" date="2020-05" db="EMBL/GenBank/DDBJ databases">
        <authorList>
            <person name="Kim H.-S."/>
            <person name="Proctor R.H."/>
            <person name="Brown D.W."/>
        </authorList>
    </citation>
    <scope>NUCLEOTIDE SEQUENCE</scope>
    <source>
        <strain evidence="2">NRRL 20472</strain>
    </source>
</reference>
<dbReference type="InterPro" id="IPR029062">
    <property type="entry name" value="Class_I_gatase-like"/>
</dbReference>
<evidence type="ECO:0000259" key="1">
    <source>
        <dbReference type="Pfam" id="PF06283"/>
    </source>
</evidence>
<dbReference type="InterPro" id="IPR029010">
    <property type="entry name" value="ThuA-like"/>
</dbReference>
<accession>A0A8H4X754</accession>
<sequence length="242" mass="26564">MSATSASIKVLLLTKTRGYRHDCIPGLISTFNSLPFVVKATEDSTQLLDLSLFDVVALGHNTGQFLSDEEVDSLAAFVDNGGGVVGIHAATSGLSTNARYTKILGEVFNGHPPPQWMTLMIENTNHYINDYASLPGLNSAPASAPAYTINPDFDLAVHFPWFDEVYTFKSHPRLATGRTTLLSVRDDSQANESDGFPLSWCQTVGNGRVFYTALGHFHEAYEDSWFMGNLQRAIIWAAKKDQ</sequence>
<dbReference type="Gene3D" id="3.40.50.880">
    <property type="match status" value="1"/>
</dbReference>
<feature type="domain" description="ThuA-like" evidence="1">
    <location>
        <begin position="9"/>
        <end position="130"/>
    </location>
</feature>
<evidence type="ECO:0000313" key="2">
    <source>
        <dbReference type="EMBL" id="KAF4963499.1"/>
    </source>
</evidence>